<dbReference type="PANTHER" id="PTHR22799:SF6">
    <property type="entry name" value="C-TYPE LECTIN DOMAIN FAMILY 4 MEMBER M-LIKE"/>
    <property type="match status" value="1"/>
</dbReference>
<evidence type="ECO:0000256" key="2">
    <source>
        <dbReference type="ARBA" id="ARBA00023157"/>
    </source>
</evidence>
<proteinExistence type="predicted"/>
<comment type="caution">
    <text evidence="5">The sequence shown here is derived from an EMBL/GenBank/DDBJ whole genome shotgun (WGS) entry which is preliminary data.</text>
</comment>
<feature type="region of interest" description="Disordered" evidence="3">
    <location>
        <begin position="438"/>
        <end position="461"/>
    </location>
</feature>
<dbReference type="OrthoDB" id="204305at2759"/>
<organism evidence="5 6">
    <name type="scientific">Amphibalanus amphitrite</name>
    <name type="common">Striped barnacle</name>
    <name type="synonym">Balanus amphitrite</name>
    <dbReference type="NCBI Taxonomy" id="1232801"/>
    <lineage>
        <taxon>Eukaryota</taxon>
        <taxon>Metazoa</taxon>
        <taxon>Ecdysozoa</taxon>
        <taxon>Arthropoda</taxon>
        <taxon>Crustacea</taxon>
        <taxon>Multicrustacea</taxon>
        <taxon>Cirripedia</taxon>
        <taxon>Thoracica</taxon>
        <taxon>Thoracicalcarea</taxon>
        <taxon>Balanomorpha</taxon>
        <taxon>Balanoidea</taxon>
        <taxon>Balanidae</taxon>
        <taxon>Amphibalaninae</taxon>
        <taxon>Amphibalanus</taxon>
    </lineage>
</organism>
<dbReference type="Proteomes" id="UP000440578">
    <property type="component" value="Unassembled WGS sequence"/>
</dbReference>
<dbReference type="InterPro" id="IPR008979">
    <property type="entry name" value="Galactose-bd-like_sf"/>
</dbReference>
<dbReference type="SUPFAM" id="SSF56436">
    <property type="entry name" value="C-type lectin-like"/>
    <property type="match status" value="1"/>
</dbReference>
<dbReference type="InterPro" id="IPR051663">
    <property type="entry name" value="CLec_Tetranectin-domain"/>
</dbReference>
<dbReference type="PROSITE" id="PS00615">
    <property type="entry name" value="C_TYPE_LECTIN_1"/>
    <property type="match status" value="1"/>
</dbReference>
<dbReference type="GO" id="GO:0030246">
    <property type="term" value="F:carbohydrate binding"/>
    <property type="evidence" value="ECO:0007669"/>
    <property type="project" value="UniProtKB-KW"/>
</dbReference>
<dbReference type="InterPro" id="IPR018378">
    <property type="entry name" value="C-type_lectin_CS"/>
</dbReference>
<dbReference type="EMBL" id="VIIS01000090">
    <property type="protein sequence ID" value="KAF0313463.1"/>
    <property type="molecule type" value="Genomic_DNA"/>
</dbReference>
<evidence type="ECO:0000256" key="1">
    <source>
        <dbReference type="ARBA" id="ARBA00022734"/>
    </source>
</evidence>
<dbReference type="AlphaFoldDB" id="A0A6A4X5G2"/>
<dbReference type="Pfam" id="PF00059">
    <property type="entry name" value="Lectin_C"/>
    <property type="match status" value="1"/>
</dbReference>
<accession>A0A6A4X5G2</accession>
<keyword evidence="6" id="KW-1185">Reference proteome</keyword>
<reference evidence="5 6" key="1">
    <citation type="submission" date="2019-07" db="EMBL/GenBank/DDBJ databases">
        <title>Draft genome assembly of a fouling barnacle, Amphibalanus amphitrite (Darwin, 1854): The first reference genome for Thecostraca.</title>
        <authorList>
            <person name="Kim W."/>
        </authorList>
    </citation>
    <scope>NUCLEOTIDE SEQUENCE [LARGE SCALE GENOMIC DNA]</scope>
    <source>
        <strain evidence="5">SNU_AA5</strain>
        <tissue evidence="5">Soma without cirri and trophi</tissue>
    </source>
</reference>
<gene>
    <name evidence="5" type="primary">CLEC3A_0</name>
    <name evidence="5" type="ORF">FJT64_015998</name>
</gene>
<sequence length="715" mass="79925">MTAAGAQSPAERFTARLASGELRLPPQAYRMTDLGEHNGTLPADLVLATETGLLEPSCRHRCLHRPDCLGTAYRPSDRLCLLSARRPAPDRLEPNEESWVLAARRGIAFLDESCERDEDCRLVVPWSECRAGVCVCRHAVYRTIEDECVPRGEMVPASGGRAADSALMNSWPATDAETCQLMCTVELHCLAAELTADSCSLFSQGITKSADNNSSQSWAKLLEGPPGIRPEELFHFNGTWFINTVTPPLDYLTASGFCAERGGIVWPGGSADAERALERAGLLPPPPDNFWLGLDDITSEGQFMRSDGRPATDIRWSSNQPDNFQDNENCVESWEIGSAWNDVECGAQRRFVCQSLGRNVSLGRPAWLTSRNGNDPALGTDGLLLEPVRSRALQRRQSWTVDLGREHQVVGFLYVPPPGGADSLGGTMVRVGSDALRTGPAVPEDGEPPEPTVSNCGPTADRRGARQNVLAYSFYGTDVKSYLSGVKRNAMRSLEFYPGWTMRVFHDGKANFTEWNKTACEVTCQFPSVDLCDVRQLPGIGDISSQVGSVWRFAVIADESVERFLIRDLDSILTQRERDAVTEWLESNKTFHVMRDHPWHGTEILAGMWGGWNRYNDKYRILRQQMLETVKPNGKKSWDQHLLKTILWPEMVRTRDVMSHDSYLCNKYPFTQPFPTKRANMTEFVGSTFTRYTLTVKKECPLACRPPKHMDWKYC</sequence>
<evidence type="ECO:0000259" key="4">
    <source>
        <dbReference type="PROSITE" id="PS50041"/>
    </source>
</evidence>
<evidence type="ECO:0000313" key="5">
    <source>
        <dbReference type="EMBL" id="KAF0313463.1"/>
    </source>
</evidence>
<dbReference type="Gene3D" id="3.10.100.10">
    <property type="entry name" value="Mannose-Binding Protein A, subunit A"/>
    <property type="match status" value="1"/>
</dbReference>
<dbReference type="InterPro" id="IPR016186">
    <property type="entry name" value="C-type_lectin-like/link_sf"/>
</dbReference>
<dbReference type="SUPFAM" id="SSF49785">
    <property type="entry name" value="Galactose-binding domain-like"/>
    <property type="match status" value="1"/>
</dbReference>
<feature type="domain" description="C-type lectin" evidence="4">
    <location>
        <begin position="235"/>
        <end position="354"/>
    </location>
</feature>
<keyword evidence="2" id="KW-1015">Disulfide bond</keyword>
<dbReference type="PROSITE" id="PS50041">
    <property type="entry name" value="C_TYPE_LECTIN_2"/>
    <property type="match status" value="1"/>
</dbReference>
<dbReference type="PANTHER" id="PTHR22799">
    <property type="entry name" value="TETRANECTIN-RELATED"/>
    <property type="match status" value="1"/>
</dbReference>
<evidence type="ECO:0000256" key="3">
    <source>
        <dbReference type="SAM" id="MobiDB-lite"/>
    </source>
</evidence>
<dbReference type="InterPro" id="IPR016187">
    <property type="entry name" value="CTDL_fold"/>
</dbReference>
<keyword evidence="1 5" id="KW-0430">Lectin</keyword>
<dbReference type="InterPro" id="IPR001304">
    <property type="entry name" value="C-type_lectin-like"/>
</dbReference>
<dbReference type="SMART" id="SM00034">
    <property type="entry name" value="CLECT"/>
    <property type="match status" value="1"/>
</dbReference>
<name>A0A6A4X5G2_AMPAM</name>
<evidence type="ECO:0000313" key="6">
    <source>
        <dbReference type="Proteomes" id="UP000440578"/>
    </source>
</evidence>
<protein>
    <submittedName>
        <fullName evidence="5">C-type lectin domain family 3 member A</fullName>
    </submittedName>
</protein>